<dbReference type="Proteomes" id="UP000735302">
    <property type="component" value="Unassembled WGS sequence"/>
</dbReference>
<comment type="caution">
    <text evidence="2">The sequence shown here is derived from an EMBL/GenBank/DDBJ whole genome shotgun (WGS) entry which is preliminary data.</text>
</comment>
<name>A0AAV3Z5L3_9GAST</name>
<protein>
    <submittedName>
        <fullName evidence="2">Uncharacterized protein</fullName>
    </submittedName>
</protein>
<feature type="region of interest" description="Disordered" evidence="1">
    <location>
        <begin position="60"/>
        <end position="88"/>
    </location>
</feature>
<gene>
    <name evidence="2" type="ORF">PoB_001579400</name>
</gene>
<feature type="region of interest" description="Disordered" evidence="1">
    <location>
        <begin position="113"/>
        <end position="133"/>
    </location>
</feature>
<keyword evidence="3" id="KW-1185">Reference proteome</keyword>
<proteinExistence type="predicted"/>
<dbReference type="EMBL" id="BLXT01001919">
    <property type="protein sequence ID" value="GFN89288.1"/>
    <property type="molecule type" value="Genomic_DNA"/>
</dbReference>
<reference evidence="2 3" key="1">
    <citation type="journal article" date="2021" name="Elife">
        <title>Chloroplast acquisition without the gene transfer in kleptoplastic sea slugs, Plakobranchus ocellatus.</title>
        <authorList>
            <person name="Maeda T."/>
            <person name="Takahashi S."/>
            <person name="Yoshida T."/>
            <person name="Shimamura S."/>
            <person name="Takaki Y."/>
            <person name="Nagai Y."/>
            <person name="Toyoda A."/>
            <person name="Suzuki Y."/>
            <person name="Arimoto A."/>
            <person name="Ishii H."/>
            <person name="Satoh N."/>
            <person name="Nishiyama T."/>
            <person name="Hasebe M."/>
            <person name="Maruyama T."/>
            <person name="Minagawa J."/>
            <person name="Obokata J."/>
            <person name="Shigenobu S."/>
        </authorList>
    </citation>
    <scope>NUCLEOTIDE SEQUENCE [LARGE SCALE GENOMIC DNA]</scope>
</reference>
<evidence type="ECO:0000313" key="3">
    <source>
        <dbReference type="Proteomes" id="UP000735302"/>
    </source>
</evidence>
<evidence type="ECO:0000313" key="2">
    <source>
        <dbReference type="EMBL" id="GFN89288.1"/>
    </source>
</evidence>
<accession>A0AAV3Z5L3</accession>
<evidence type="ECO:0000256" key="1">
    <source>
        <dbReference type="SAM" id="MobiDB-lite"/>
    </source>
</evidence>
<sequence>MALNVTGETSSPQSRPCTLRHLFEPLKRHLGCKMFEDEDELIGQLRYWFRQTFSHRIHASPSMEHSRTNKNQHPPSLPPPTPNEHHHDHNRHHFILTTTTYHYHNVTINITNITQQQPQRPSPPSPNHHFRHC</sequence>
<organism evidence="2 3">
    <name type="scientific">Plakobranchus ocellatus</name>
    <dbReference type="NCBI Taxonomy" id="259542"/>
    <lineage>
        <taxon>Eukaryota</taxon>
        <taxon>Metazoa</taxon>
        <taxon>Spiralia</taxon>
        <taxon>Lophotrochozoa</taxon>
        <taxon>Mollusca</taxon>
        <taxon>Gastropoda</taxon>
        <taxon>Heterobranchia</taxon>
        <taxon>Euthyneura</taxon>
        <taxon>Panpulmonata</taxon>
        <taxon>Sacoglossa</taxon>
        <taxon>Placobranchoidea</taxon>
        <taxon>Plakobranchidae</taxon>
        <taxon>Plakobranchus</taxon>
    </lineage>
</organism>
<dbReference type="AlphaFoldDB" id="A0AAV3Z5L3"/>